<gene>
    <name evidence="1" type="ORF">KIN20_013366</name>
</gene>
<evidence type="ECO:0000313" key="1">
    <source>
        <dbReference type="EMBL" id="KAJ1355815.1"/>
    </source>
</evidence>
<evidence type="ECO:0000313" key="2">
    <source>
        <dbReference type="Proteomes" id="UP001196413"/>
    </source>
</evidence>
<name>A0AAD5MBZ8_PARTN</name>
<sequence length="94" mass="10215">MLNTLMPMHLRVVPAQGLPSVNSSLLFLKQGHLAVKLEESQLSGLFRVVHTGEEVSRTRYVSIGALKEALTRACNELTTETCATILCNSTTSIS</sequence>
<proteinExistence type="predicted"/>
<reference evidence="1" key="1">
    <citation type="submission" date="2021-06" db="EMBL/GenBank/DDBJ databases">
        <title>Parelaphostrongylus tenuis whole genome reference sequence.</title>
        <authorList>
            <person name="Garwood T.J."/>
            <person name="Larsen P.A."/>
            <person name="Fountain-Jones N.M."/>
            <person name="Garbe J.R."/>
            <person name="Macchietto M.G."/>
            <person name="Kania S.A."/>
            <person name="Gerhold R.W."/>
            <person name="Richards J.E."/>
            <person name="Wolf T.M."/>
        </authorList>
    </citation>
    <scope>NUCLEOTIDE SEQUENCE</scope>
    <source>
        <strain evidence="1">MNPRO001-30</strain>
        <tissue evidence="1">Meninges</tissue>
    </source>
</reference>
<keyword evidence="2" id="KW-1185">Reference proteome</keyword>
<protein>
    <submittedName>
        <fullName evidence="1">Uncharacterized protein</fullName>
    </submittedName>
</protein>
<accession>A0AAD5MBZ8</accession>
<comment type="caution">
    <text evidence="1">The sequence shown here is derived from an EMBL/GenBank/DDBJ whole genome shotgun (WGS) entry which is preliminary data.</text>
</comment>
<dbReference type="Proteomes" id="UP001196413">
    <property type="component" value="Unassembled WGS sequence"/>
</dbReference>
<dbReference type="AlphaFoldDB" id="A0AAD5MBZ8"/>
<organism evidence="1 2">
    <name type="scientific">Parelaphostrongylus tenuis</name>
    <name type="common">Meningeal worm</name>
    <dbReference type="NCBI Taxonomy" id="148309"/>
    <lineage>
        <taxon>Eukaryota</taxon>
        <taxon>Metazoa</taxon>
        <taxon>Ecdysozoa</taxon>
        <taxon>Nematoda</taxon>
        <taxon>Chromadorea</taxon>
        <taxon>Rhabditida</taxon>
        <taxon>Rhabditina</taxon>
        <taxon>Rhabditomorpha</taxon>
        <taxon>Strongyloidea</taxon>
        <taxon>Metastrongylidae</taxon>
        <taxon>Parelaphostrongylus</taxon>
    </lineage>
</organism>
<dbReference type="EMBL" id="JAHQIW010002611">
    <property type="protein sequence ID" value="KAJ1355815.1"/>
    <property type="molecule type" value="Genomic_DNA"/>
</dbReference>